<sequence>MPETPADRPNTRTSKTLHNGIEVLELLSRSPHGLSLTEIAEGVGVHRTVAHRLVRTLEEHRLCKRGPFKRITLGPGLVALAESVEADLRQVAGPVLAELAESQGATAHLVVPEGEDEARALMVVEPRRATAHIAFRTGRVDPVDKGSAGLALLAAMPPRPGEREEVALARERGYAVSHAEVTNAVTGVSAAVVGTRSEPVASVGISVLELDDPAPFGAAVREAARRIAGMVHLP</sequence>
<feature type="domain" description="IclR-ED" evidence="5">
    <location>
        <begin position="69"/>
        <end position="233"/>
    </location>
</feature>
<gene>
    <name evidence="6" type="ORF">HGB44_18930</name>
</gene>
<dbReference type="PROSITE" id="PS51078">
    <property type="entry name" value="ICLR_ED"/>
    <property type="match status" value="1"/>
</dbReference>
<dbReference type="InterPro" id="IPR036388">
    <property type="entry name" value="WH-like_DNA-bd_sf"/>
</dbReference>
<keyword evidence="1" id="KW-0805">Transcription regulation</keyword>
<evidence type="ECO:0000259" key="5">
    <source>
        <dbReference type="PROSITE" id="PS51078"/>
    </source>
</evidence>
<dbReference type="GO" id="GO:0003700">
    <property type="term" value="F:DNA-binding transcription factor activity"/>
    <property type="evidence" value="ECO:0007669"/>
    <property type="project" value="TreeGrafter"/>
</dbReference>
<proteinExistence type="predicted"/>
<dbReference type="Gene3D" id="1.10.10.10">
    <property type="entry name" value="Winged helix-like DNA-binding domain superfamily/Winged helix DNA-binding domain"/>
    <property type="match status" value="1"/>
</dbReference>
<reference evidence="6 7" key="1">
    <citation type="submission" date="2020-04" db="EMBL/GenBank/DDBJ databases">
        <title>MicrobeNet Type strains.</title>
        <authorList>
            <person name="Nicholson A.C."/>
        </authorList>
    </citation>
    <scope>NUCLEOTIDE SEQUENCE [LARGE SCALE GENOMIC DNA]</scope>
    <source>
        <strain evidence="6 7">ATCC 23612</strain>
    </source>
</reference>
<dbReference type="InterPro" id="IPR005471">
    <property type="entry name" value="Tscrpt_reg_IclR_N"/>
</dbReference>
<name>A0A7X6MF84_9ACTN</name>
<dbReference type="InterPro" id="IPR029016">
    <property type="entry name" value="GAF-like_dom_sf"/>
</dbReference>
<comment type="caution">
    <text evidence="6">The sequence shown here is derived from an EMBL/GenBank/DDBJ whole genome shotgun (WGS) entry which is preliminary data.</text>
</comment>
<dbReference type="Pfam" id="PF09339">
    <property type="entry name" value="HTH_IclR"/>
    <property type="match status" value="1"/>
</dbReference>
<keyword evidence="2" id="KW-0238">DNA-binding</keyword>
<keyword evidence="3" id="KW-0804">Transcription</keyword>
<evidence type="ECO:0000313" key="6">
    <source>
        <dbReference type="EMBL" id="NKY99722.1"/>
    </source>
</evidence>
<dbReference type="AlphaFoldDB" id="A0A7X6MF84"/>
<evidence type="ECO:0000259" key="4">
    <source>
        <dbReference type="PROSITE" id="PS51077"/>
    </source>
</evidence>
<dbReference type="RefSeq" id="WP_061083299.1">
    <property type="nucleotide sequence ID" value="NZ_JAAXPG010000017.1"/>
</dbReference>
<evidence type="ECO:0000256" key="3">
    <source>
        <dbReference type="ARBA" id="ARBA00023163"/>
    </source>
</evidence>
<dbReference type="GO" id="GO:0003677">
    <property type="term" value="F:DNA binding"/>
    <property type="evidence" value="ECO:0007669"/>
    <property type="project" value="UniProtKB-KW"/>
</dbReference>
<dbReference type="Proteomes" id="UP000553209">
    <property type="component" value="Unassembled WGS sequence"/>
</dbReference>
<dbReference type="InterPro" id="IPR036390">
    <property type="entry name" value="WH_DNA-bd_sf"/>
</dbReference>
<dbReference type="SUPFAM" id="SSF46785">
    <property type="entry name" value="Winged helix' DNA-binding domain"/>
    <property type="match status" value="1"/>
</dbReference>
<dbReference type="PANTHER" id="PTHR30136">
    <property type="entry name" value="HELIX-TURN-HELIX TRANSCRIPTIONAL REGULATOR, ICLR FAMILY"/>
    <property type="match status" value="1"/>
</dbReference>
<dbReference type="PANTHER" id="PTHR30136:SF24">
    <property type="entry name" value="HTH-TYPE TRANSCRIPTIONAL REPRESSOR ALLR"/>
    <property type="match status" value="1"/>
</dbReference>
<dbReference type="EMBL" id="JAAXPG010000017">
    <property type="protein sequence ID" value="NKY99722.1"/>
    <property type="molecule type" value="Genomic_DNA"/>
</dbReference>
<evidence type="ECO:0000313" key="7">
    <source>
        <dbReference type="Proteomes" id="UP000553209"/>
    </source>
</evidence>
<feature type="domain" description="HTH iclR-type" evidence="4">
    <location>
        <begin position="14"/>
        <end position="75"/>
    </location>
</feature>
<keyword evidence="7" id="KW-1185">Reference proteome</keyword>
<dbReference type="PROSITE" id="PS51077">
    <property type="entry name" value="HTH_ICLR"/>
    <property type="match status" value="1"/>
</dbReference>
<evidence type="ECO:0000256" key="1">
    <source>
        <dbReference type="ARBA" id="ARBA00023015"/>
    </source>
</evidence>
<dbReference type="Gene3D" id="3.30.450.40">
    <property type="match status" value="2"/>
</dbReference>
<dbReference type="GO" id="GO:0045892">
    <property type="term" value="P:negative regulation of DNA-templated transcription"/>
    <property type="evidence" value="ECO:0007669"/>
    <property type="project" value="TreeGrafter"/>
</dbReference>
<accession>A0A7X6MF84</accession>
<dbReference type="InterPro" id="IPR050707">
    <property type="entry name" value="HTH_MetabolicPath_Reg"/>
</dbReference>
<dbReference type="InterPro" id="IPR014757">
    <property type="entry name" value="Tscrpt_reg_IclR_C"/>
</dbReference>
<protein>
    <submittedName>
        <fullName evidence="6">IclR family transcriptional regulator</fullName>
    </submittedName>
</protein>
<organism evidence="6 7">
    <name type="scientific">Nocardiopsis alborubida</name>
    <dbReference type="NCBI Taxonomy" id="146802"/>
    <lineage>
        <taxon>Bacteria</taxon>
        <taxon>Bacillati</taxon>
        <taxon>Actinomycetota</taxon>
        <taxon>Actinomycetes</taxon>
        <taxon>Streptosporangiales</taxon>
        <taxon>Nocardiopsidaceae</taxon>
        <taxon>Nocardiopsis</taxon>
    </lineage>
</organism>
<dbReference type="SUPFAM" id="SSF55781">
    <property type="entry name" value="GAF domain-like"/>
    <property type="match status" value="1"/>
</dbReference>
<evidence type="ECO:0000256" key="2">
    <source>
        <dbReference type="ARBA" id="ARBA00023125"/>
    </source>
</evidence>
<dbReference type="SMART" id="SM00346">
    <property type="entry name" value="HTH_ICLR"/>
    <property type="match status" value="1"/>
</dbReference>